<reference evidence="1 2" key="1">
    <citation type="submission" date="2016-05" db="EMBL/GenBank/DDBJ databases">
        <authorList>
            <person name="Lavstsen T."/>
            <person name="Jespersen J.S."/>
        </authorList>
    </citation>
    <scope>NUCLEOTIDE SEQUENCE [LARGE SCALE GENOMIC DNA]</scope>
    <source>
        <strain evidence="1 2">SM-5815</strain>
    </source>
</reference>
<dbReference type="RefSeq" id="WP_111113620.1">
    <property type="nucleotide sequence ID" value="NZ_JACHBA010000005.1"/>
</dbReference>
<protein>
    <submittedName>
        <fullName evidence="1">Uncharacterized protein</fullName>
    </submittedName>
</protein>
<proteinExistence type="predicted"/>
<evidence type="ECO:0000313" key="2">
    <source>
        <dbReference type="Proteomes" id="UP000249614"/>
    </source>
</evidence>
<evidence type="ECO:0000313" key="1">
    <source>
        <dbReference type="EMBL" id="PZS87790.1"/>
    </source>
</evidence>
<gene>
    <name evidence="1" type="ORF">A7X83_16610</name>
</gene>
<organism evidence="1 2">
    <name type="scientific">Stenotrophomonas maltophilia</name>
    <name type="common">Pseudomonas maltophilia</name>
    <name type="synonym">Xanthomonas maltophilia</name>
    <dbReference type="NCBI Taxonomy" id="40324"/>
    <lineage>
        <taxon>Bacteria</taxon>
        <taxon>Pseudomonadati</taxon>
        <taxon>Pseudomonadota</taxon>
        <taxon>Gammaproteobacteria</taxon>
        <taxon>Lysobacterales</taxon>
        <taxon>Lysobacteraceae</taxon>
        <taxon>Stenotrophomonas</taxon>
        <taxon>Stenotrophomonas maltophilia group</taxon>
    </lineage>
</organism>
<dbReference type="AlphaFoldDB" id="A0A2W6HWB9"/>
<sequence length="89" mass="9982">MTTEITEILDRLQTCEAGLEMHRGYLKAMEYALRICVLTHPAPDDLSNAWHQLLPNIAAKHRLDSSDLFAAAFEQSLTVLTEQIGDART</sequence>
<accession>A0A2W6HWB9</accession>
<dbReference type="EMBL" id="LXXM01000224">
    <property type="protein sequence ID" value="PZS87790.1"/>
    <property type="molecule type" value="Genomic_DNA"/>
</dbReference>
<name>A0A2W6HWB9_STEMA</name>
<comment type="caution">
    <text evidence="1">The sequence shown here is derived from an EMBL/GenBank/DDBJ whole genome shotgun (WGS) entry which is preliminary data.</text>
</comment>
<dbReference type="Proteomes" id="UP000249614">
    <property type="component" value="Unassembled WGS sequence"/>
</dbReference>